<organism evidence="3 4">
    <name type="scientific">Novosphingobium kalidii</name>
    <dbReference type="NCBI Taxonomy" id="3230299"/>
    <lineage>
        <taxon>Bacteria</taxon>
        <taxon>Pseudomonadati</taxon>
        <taxon>Pseudomonadota</taxon>
        <taxon>Alphaproteobacteria</taxon>
        <taxon>Sphingomonadales</taxon>
        <taxon>Sphingomonadaceae</taxon>
        <taxon>Novosphingobium</taxon>
    </lineage>
</organism>
<evidence type="ECO:0000313" key="4">
    <source>
        <dbReference type="Proteomes" id="UP001548713"/>
    </source>
</evidence>
<accession>A0ABV2D0L6</accession>
<evidence type="ECO:0000313" key="3">
    <source>
        <dbReference type="EMBL" id="MET1755405.1"/>
    </source>
</evidence>
<feature type="signal peptide" evidence="1">
    <location>
        <begin position="1"/>
        <end position="28"/>
    </location>
</feature>
<dbReference type="PROSITE" id="PS51257">
    <property type="entry name" value="PROKAR_LIPOPROTEIN"/>
    <property type="match status" value="1"/>
</dbReference>
<reference evidence="3 4" key="1">
    <citation type="submission" date="2024-07" db="EMBL/GenBank/DDBJ databases">
        <title>Novosphingobium kalidii RD2P27.</title>
        <authorList>
            <person name="Sun J.-Q."/>
        </authorList>
    </citation>
    <scope>NUCLEOTIDE SEQUENCE [LARGE SCALE GENOMIC DNA]</scope>
    <source>
        <strain evidence="3 4">RD2P27</strain>
    </source>
</reference>
<dbReference type="Gene3D" id="3.30.160.670">
    <property type="match status" value="1"/>
</dbReference>
<keyword evidence="1" id="KW-0732">Signal</keyword>
<feature type="chain" id="PRO_5047497691" evidence="1">
    <location>
        <begin position="29"/>
        <end position="230"/>
    </location>
</feature>
<evidence type="ECO:0000259" key="2">
    <source>
        <dbReference type="Pfam" id="PF13590"/>
    </source>
</evidence>
<dbReference type="EMBL" id="JBEWLY010000013">
    <property type="protein sequence ID" value="MET1755405.1"/>
    <property type="molecule type" value="Genomic_DNA"/>
</dbReference>
<dbReference type="Proteomes" id="UP001548713">
    <property type="component" value="Unassembled WGS sequence"/>
</dbReference>
<evidence type="ECO:0000256" key="1">
    <source>
        <dbReference type="SAM" id="SignalP"/>
    </source>
</evidence>
<comment type="caution">
    <text evidence="3">The sequence shown here is derived from an EMBL/GenBank/DDBJ whole genome shotgun (WGS) entry which is preliminary data.</text>
</comment>
<proteinExistence type="predicted"/>
<feature type="domain" description="DUF4136" evidence="2">
    <location>
        <begin position="36"/>
        <end position="213"/>
    </location>
</feature>
<dbReference type="RefSeq" id="WP_353983867.1">
    <property type="nucleotide sequence ID" value="NZ_JBEWLY010000013.1"/>
</dbReference>
<sequence length="230" mass="25212">MTKIPKDGLGRLRAVAVVMMLATLAACASPFRAEVSRFQSQLPAPAGQTFAVVADDPSMAGGIEFNNYARLVEAKLAQQGYTPVANPEQAQLLVRFDYGVDKGRERIRSTGVGAYPAWSPWYGYGPYGPWGGYSRFGGFGGFGGPWRYGWYDPFFDNGVESYTVYTSGVSLKIDRRADSQRLFEGEAEAVSTSNKLQYLVPNLVEAMFTNFPGNSGETVRITVAPEKTRR</sequence>
<dbReference type="InterPro" id="IPR025411">
    <property type="entry name" value="DUF4136"/>
</dbReference>
<dbReference type="Pfam" id="PF13590">
    <property type="entry name" value="DUF4136"/>
    <property type="match status" value="1"/>
</dbReference>
<keyword evidence="4" id="KW-1185">Reference proteome</keyword>
<protein>
    <submittedName>
        <fullName evidence="3">DUF4136 domain-containing protein</fullName>
    </submittedName>
</protein>
<name>A0ABV2D0L6_9SPHN</name>
<gene>
    <name evidence="3" type="ORF">ABVV53_08025</name>
</gene>